<feature type="compositionally biased region" description="Basic and acidic residues" evidence="1">
    <location>
        <begin position="309"/>
        <end position="322"/>
    </location>
</feature>
<evidence type="ECO:0000313" key="2">
    <source>
        <dbReference type="EMBL" id="TNN77852.1"/>
    </source>
</evidence>
<reference evidence="2 3" key="1">
    <citation type="submission" date="2019-03" db="EMBL/GenBank/DDBJ databases">
        <title>First draft genome of Liparis tanakae, snailfish: a comprehensive survey of snailfish specific genes.</title>
        <authorList>
            <person name="Kim W."/>
            <person name="Song I."/>
            <person name="Jeong J.-H."/>
            <person name="Kim D."/>
            <person name="Kim S."/>
            <person name="Ryu S."/>
            <person name="Song J.Y."/>
            <person name="Lee S.K."/>
        </authorList>
    </citation>
    <scope>NUCLEOTIDE SEQUENCE [LARGE SCALE GENOMIC DNA]</scope>
    <source>
        <tissue evidence="2">Muscle</tissue>
    </source>
</reference>
<accession>A0A4Z2IKU2</accession>
<protein>
    <submittedName>
        <fullName evidence="2">Uncharacterized protein</fullName>
    </submittedName>
</protein>
<feature type="compositionally biased region" description="Basic and acidic residues" evidence="1">
    <location>
        <begin position="1"/>
        <end position="26"/>
    </location>
</feature>
<dbReference type="Proteomes" id="UP000314294">
    <property type="component" value="Unassembled WGS sequence"/>
</dbReference>
<proteinExistence type="predicted"/>
<evidence type="ECO:0000256" key="1">
    <source>
        <dbReference type="SAM" id="MobiDB-lite"/>
    </source>
</evidence>
<comment type="caution">
    <text evidence="2">The sequence shown here is derived from an EMBL/GenBank/DDBJ whole genome shotgun (WGS) entry which is preliminary data.</text>
</comment>
<organism evidence="2 3">
    <name type="scientific">Liparis tanakae</name>
    <name type="common">Tanaka's snailfish</name>
    <dbReference type="NCBI Taxonomy" id="230148"/>
    <lineage>
        <taxon>Eukaryota</taxon>
        <taxon>Metazoa</taxon>
        <taxon>Chordata</taxon>
        <taxon>Craniata</taxon>
        <taxon>Vertebrata</taxon>
        <taxon>Euteleostomi</taxon>
        <taxon>Actinopterygii</taxon>
        <taxon>Neopterygii</taxon>
        <taxon>Teleostei</taxon>
        <taxon>Neoteleostei</taxon>
        <taxon>Acanthomorphata</taxon>
        <taxon>Eupercaria</taxon>
        <taxon>Perciformes</taxon>
        <taxon>Cottioidei</taxon>
        <taxon>Cottales</taxon>
        <taxon>Liparidae</taxon>
        <taxon>Liparis</taxon>
    </lineage>
</organism>
<feature type="compositionally biased region" description="Basic and acidic residues" evidence="1">
    <location>
        <begin position="334"/>
        <end position="372"/>
    </location>
</feature>
<feature type="compositionally biased region" description="Polar residues" evidence="1">
    <location>
        <begin position="47"/>
        <end position="62"/>
    </location>
</feature>
<dbReference type="OrthoDB" id="10634926at2759"/>
<evidence type="ECO:0000313" key="3">
    <source>
        <dbReference type="Proteomes" id="UP000314294"/>
    </source>
</evidence>
<sequence length="394" mass="42068">MTSSQDDRRREERGERREASAVHEDVGGPNWTIPPAQSPEDTMRQPPMSSIDQLIDNNGPERTTTHENKVTGVIQRRHGRGVKDGADSPDGNPQLSHGPMEPEEHPEWAGVVHAHLHAHIGAVVAEQHLPLLVDQEAQDVAALEQRGDAAHRPELLPVHQSLRVVGQVAGAQHRRVAGRHAVGQRARACRAGLGDLDEDGLPGAQRPVGEDQRAFVARVLGPRHRLLVQRLDVGAAQLVEMEVALQGGGQQGGLLGVEGVLGYGAGGGRGGGGQVEGVAVGVVVAVAAVLLLQVEVTQADGQTGVVRFPPERRGAHRGEGARAEAVGRNNLTVCKEKETERELNETESHRLKEAFNEGGREGLSESSRHADRSAAQLIGMPSRRRPALTDLLGI</sequence>
<gene>
    <name evidence="2" type="ORF">EYF80_011909</name>
</gene>
<dbReference type="EMBL" id="SRLO01000079">
    <property type="protein sequence ID" value="TNN77852.1"/>
    <property type="molecule type" value="Genomic_DNA"/>
</dbReference>
<feature type="region of interest" description="Disordered" evidence="1">
    <location>
        <begin position="1"/>
        <end position="104"/>
    </location>
</feature>
<feature type="region of interest" description="Disordered" evidence="1">
    <location>
        <begin position="305"/>
        <end position="382"/>
    </location>
</feature>
<dbReference type="AlphaFoldDB" id="A0A4Z2IKU2"/>
<name>A0A4Z2IKU2_9TELE</name>
<keyword evidence="3" id="KW-1185">Reference proteome</keyword>